<dbReference type="EMBL" id="BAAASR010000005">
    <property type="protein sequence ID" value="GAA2482219.1"/>
    <property type="molecule type" value="Genomic_DNA"/>
</dbReference>
<keyword evidence="2" id="KW-1185">Reference proteome</keyword>
<accession>A0ABN3LH49</accession>
<evidence type="ECO:0000313" key="2">
    <source>
        <dbReference type="Proteomes" id="UP001499942"/>
    </source>
</evidence>
<comment type="caution">
    <text evidence="1">The sequence shown here is derived from an EMBL/GenBank/DDBJ whole genome shotgun (WGS) entry which is preliminary data.</text>
</comment>
<gene>
    <name evidence="1" type="ORF">GCM10010393_11120</name>
</gene>
<reference evidence="1 2" key="1">
    <citation type="journal article" date="2019" name="Int. J. Syst. Evol. Microbiol.">
        <title>The Global Catalogue of Microorganisms (GCM) 10K type strain sequencing project: providing services to taxonomists for standard genome sequencing and annotation.</title>
        <authorList>
            <consortium name="The Broad Institute Genomics Platform"/>
            <consortium name="The Broad Institute Genome Sequencing Center for Infectious Disease"/>
            <person name="Wu L."/>
            <person name="Ma J."/>
        </authorList>
    </citation>
    <scope>NUCLEOTIDE SEQUENCE [LARGE SCALE GENOMIC DNA]</scope>
    <source>
        <strain evidence="1 2">JCM 5062</strain>
    </source>
</reference>
<organism evidence="1 2">
    <name type="scientific">Streptomyces gobitricini</name>
    <dbReference type="NCBI Taxonomy" id="68211"/>
    <lineage>
        <taxon>Bacteria</taxon>
        <taxon>Bacillati</taxon>
        <taxon>Actinomycetota</taxon>
        <taxon>Actinomycetes</taxon>
        <taxon>Kitasatosporales</taxon>
        <taxon>Streptomycetaceae</taxon>
        <taxon>Streptomyces</taxon>
    </lineage>
</organism>
<protein>
    <submittedName>
        <fullName evidence="1">Uncharacterized protein</fullName>
    </submittedName>
</protein>
<proteinExistence type="predicted"/>
<evidence type="ECO:0000313" key="1">
    <source>
        <dbReference type="EMBL" id="GAA2482219.1"/>
    </source>
</evidence>
<name>A0ABN3LH49_9ACTN</name>
<dbReference type="Proteomes" id="UP001499942">
    <property type="component" value="Unassembled WGS sequence"/>
</dbReference>
<dbReference type="RefSeq" id="WP_344357091.1">
    <property type="nucleotide sequence ID" value="NZ_BAAASR010000005.1"/>
</dbReference>
<sequence>MRDHFPATPDVELRSGDGTLDVTGPGLPHVRLVRTTGTEPDPHIPIGTRDPALLTLTVDGRPARISPAKGRLSRRSYRVDARVGGVRYRLVPCGNEESRLLRDGRRLGELESSGDGRVTADWDENATVPAQGVAVGTALAAAFGTGARPMWETTLDVLGELIP</sequence>